<accession>A0A110B599</accession>
<evidence type="ECO:0000256" key="1">
    <source>
        <dbReference type="ARBA" id="ARBA00023118"/>
    </source>
</evidence>
<dbReference type="OrthoDB" id="5704083at2"/>
<dbReference type="InterPro" id="IPR021124">
    <property type="entry name" value="CRISPR-assoc_prot_Cas5"/>
</dbReference>
<name>A0A110B599_HALHR</name>
<protein>
    <submittedName>
        <fullName evidence="2">CRISPR-associated protein</fullName>
    </submittedName>
</protein>
<keyword evidence="3" id="KW-1185">Reference proteome</keyword>
<reference evidence="2" key="1">
    <citation type="submission" date="2016-02" db="EMBL/GenBank/DDBJ databases">
        <title>Halorhodospira halochloris DSM-1059 complete genome, version 2.</title>
        <authorList>
            <person name="Tsukatani Y."/>
        </authorList>
    </citation>
    <scope>NUCLEOTIDE SEQUENCE</scope>
    <source>
        <strain evidence="2">DSM 1059</strain>
    </source>
</reference>
<evidence type="ECO:0000313" key="2">
    <source>
        <dbReference type="EMBL" id="BAU57413.2"/>
    </source>
</evidence>
<dbReference type="KEGG" id="hhk:HH1059_07250"/>
<gene>
    <name evidence="2" type="ORF">HH1059_07250</name>
</gene>
<dbReference type="RefSeq" id="WP_096408405.1">
    <property type="nucleotide sequence ID" value="NZ_AP017372.2"/>
</dbReference>
<dbReference type="Proteomes" id="UP000218890">
    <property type="component" value="Chromosome"/>
</dbReference>
<organism evidence="2 3">
    <name type="scientific">Halorhodospira halochloris</name>
    <name type="common">Ectothiorhodospira halochloris</name>
    <dbReference type="NCBI Taxonomy" id="1052"/>
    <lineage>
        <taxon>Bacteria</taxon>
        <taxon>Pseudomonadati</taxon>
        <taxon>Pseudomonadota</taxon>
        <taxon>Gammaproteobacteria</taxon>
        <taxon>Chromatiales</taxon>
        <taxon>Ectothiorhodospiraceae</taxon>
        <taxon>Halorhodospira</taxon>
    </lineage>
</organism>
<dbReference type="InterPro" id="IPR013422">
    <property type="entry name" value="CRISPR-assoc_prot_Cas5_N"/>
</dbReference>
<proteinExistence type="predicted"/>
<dbReference type="GO" id="GO:0003723">
    <property type="term" value="F:RNA binding"/>
    <property type="evidence" value="ECO:0007669"/>
    <property type="project" value="InterPro"/>
</dbReference>
<evidence type="ECO:0000313" key="3">
    <source>
        <dbReference type="Proteomes" id="UP000218890"/>
    </source>
</evidence>
<dbReference type="GO" id="GO:0051607">
    <property type="term" value="P:defense response to virus"/>
    <property type="evidence" value="ECO:0007669"/>
    <property type="project" value="UniProtKB-KW"/>
</dbReference>
<dbReference type="EMBL" id="AP017372">
    <property type="protein sequence ID" value="BAU57413.2"/>
    <property type="molecule type" value="Genomic_DNA"/>
</dbReference>
<dbReference type="CDD" id="cd09756">
    <property type="entry name" value="Cas5_I-E"/>
    <property type="match status" value="1"/>
</dbReference>
<sequence length="245" mass="27564">MNYLVFRLYGPLASWGEAAVGPTRPSASYPGRSAILGLLAAALGIRREEEATLAQLRDNVTLAVKQCSAGTLLRDYHTAQVPSHDKKAVWLTRRDELGVAKDKLNTILSAREYRSDGYWVVAIRLSDEAPWTLDEMAEALRHPRFMLYLGRKSCPLAAPLHPRVVSAGGVREALSEEFPGFTGSKMEDDEKRRLGIDAEVSFAWEGDAGDILPQETRYPYDEPLHRGRWQFASRSEHWHQTREES</sequence>
<dbReference type="AlphaFoldDB" id="A0A110B599"/>
<dbReference type="Gene3D" id="3.30.70.2660">
    <property type="match status" value="1"/>
</dbReference>
<dbReference type="NCBIfam" id="TIGR02593">
    <property type="entry name" value="CRISPR_cas5"/>
    <property type="match status" value="1"/>
</dbReference>
<keyword evidence="1" id="KW-0051">Antiviral defense</keyword>
<dbReference type="InterPro" id="IPR010147">
    <property type="entry name" value="CRISPR-assoc_prot_CasD"/>
</dbReference>
<dbReference type="NCBIfam" id="TIGR01868">
    <property type="entry name" value="casD_Cas5e"/>
    <property type="match status" value="1"/>
</dbReference>
<dbReference type="Pfam" id="PF09704">
    <property type="entry name" value="Cas_Cas5d"/>
    <property type="match status" value="1"/>
</dbReference>
<dbReference type="GO" id="GO:0043571">
    <property type="term" value="P:maintenance of CRISPR repeat elements"/>
    <property type="evidence" value="ECO:0007669"/>
    <property type="project" value="InterPro"/>
</dbReference>